<feature type="region of interest" description="Disordered" evidence="1">
    <location>
        <begin position="492"/>
        <end position="531"/>
    </location>
</feature>
<sequence length="531" mass="56078">MRIHGVCVEIENQPPLCVIPPLILWTYFLGLGFIAKGRWLVSSSSGADPWSLHGNTKSSTIVCNSSTHLVDVLLGIGRCRLWPRGLRLLAAGLRRCAWTPASLADLFHGVSHHLDDFFPDFGLAFDRLIDVGHLLLQGRVDVGACEVGEAGGQAANVPEAVKRSIDSLDELGEDLVLEDRVGGVVHFLQSKGEASRSTLANGIIWIAWAPGPLGTATWLGAAATGGCELSPEAGRLVPGNSAGVGGAGRSSLPVSAGKSWFSPPPACGICSLSRSGRAAISKENIACCIDLQVEQDAVVNAEPLRSEKMTTLSDSAPSQKTATSADTAGEHMETDISSPNASVQIVDLDEEDRRTEVENDAPSKALSAVNPEPVRADQPDLGGSAADAAEKTAKKKKRKRDGATVAERVEKKLRAMKEKNVSKRTGAADLQHRPREKEVPDGDLVTPEAQIQGENSLSTVSLSTDEIFDSIDVDQLDLIQDSLLVVLQQNEAKTAGDKGSGSSGSSSGGYSPDVDIIGDSPAPPEKRQRTD</sequence>
<accession>A0ABR2M922</accession>
<feature type="compositionally biased region" description="Basic and acidic residues" evidence="1">
    <location>
        <begin position="430"/>
        <end position="440"/>
    </location>
</feature>
<dbReference type="Proteomes" id="UP001412067">
    <property type="component" value="Unassembled WGS sequence"/>
</dbReference>
<feature type="region of interest" description="Disordered" evidence="1">
    <location>
        <begin position="308"/>
        <end position="456"/>
    </location>
</feature>
<gene>
    <name evidence="2" type="ORF">KSP40_PGU001259</name>
</gene>
<protein>
    <submittedName>
        <fullName evidence="2">Uncharacterized protein</fullName>
    </submittedName>
</protein>
<name>A0ABR2M922_9ASPA</name>
<evidence type="ECO:0000313" key="2">
    <source>
        <dbReference type="EMBL" id="KAK8959663.1"/>
    </source>
</evidence>
<feature type="compositionally biased region" description="Basic and acidic residues" evidence="1">
    <location>
        <begin position="407"/>
        <end position="421"/>
    </location>
</feature>
<evidence type="ECO:0000256" key="1">
    <source>
        <dbReference type="SAM" id="MobiDB-lite"/>
    </source>
</evidence>
<reference evidence="2 3" key="1">
    <citation type="journal article" date="2022" name="Nat. Plants">
        <title>Genomes of leafy and leafless Platanthera orchids illuminate the evolution of mycoheterotrophy.</title>
        <authorList>
            <person name="Li M.H."/>
            <person name="Liu K.W."/>
            <person name="Li Z."/>
            <person name="Lu H.C."/>
            <person name="Ye Q.L."/>
            <person name="Zhang D."/>
            <person name="Wang J.Y."/>
            <person name="Li Y.F."/>
            <person name="Zhong Z.M."/>
            <person name="Liu X."/>
            <person name="Yu X."/>
            <person name="Liu D.K."/>
            <person name="Tu X.D."/>
            <person name="Liu B."/>
            <person name="Hao Y."/>
            <person name="Liao X.Y."/>
            <person name="Jiang Y.T."/>
            <person name="Sun W.H."/>
            <person name="Chen J."/>
            <person name="Chen Y.Q."/>
            <person name="Ai Y."/>
            <person name="Zhai J.W."/>
            <person name="Wu S.S."/>
            <person name="Zhou Z."/>
            <person name="Hsiao Y.Y."/>
            <person name="Wu W.L."/>
            <person name="Chen Y.Y."/>
            <person name="Lin Y.F."/>
            <person name="Hsu J.L."/>
            <person name="Li C.Y."/>
            <person name="Wang Z.W."/>
            <person name="Zhao X."/>
            <person name="Zhong W.Y."/>
            <person name="Ma X.K."/>
            <person name="Ma L."/>
            <person name="Huang J."/>
            <person name="Chen G.Z."/>
            <person name="Huang M.Z."/>
            <person name="Huang L."/>
            <person name="Peng D.H."/>
            <person name="Luo Y.B."/>
            <person name="Zou S.Q."/>
            <person name="Chen S.P."/>
            <person name="Lan S."/>
            <person name="Tsai W.C."/>
            <person name="Van de Peer Y."/>
            <person name="Liu Z.J."/>
        </authorList>
    </citation>
    <scope>NUCLEOTIDE SEQUENCE [LARGE SCALE GENOMIC DNA]</scope>
    <source>
        <strain evidence="2">Lor288</strain>
    </source>
</reference>
<comment type="caution">
    <text evidence="2">The sequence shown here is derived from an EMBL/GenBank/DDBJ whole genome shotgun (WGS) entry which is preliminary data.</text>
</comment>
<dbReference type="EMBL" id="JBBWWR010000011">
    <property type="protein sequence ID" value="KAK8959663.1"/>
    <property type="molecule type" value="Genomic_DNA"/>
</dbReference>
<organism evidence="2 3">
    <name type="scientific">Platanthera guangdongensis</name>
    <dbReference type="NCBI Taxonomy" id="2320717"/>
    <lineage>
        <taxon>Eukaryota</taxon>
        <taxon>Viridiplantae</taxon>
        <taxon>Streptophyta</taxon>
        <taxon>Embryophyta</taxon>
        <taxon>Tracheophyta</taxon>
        <taxon>Spermatophyta</taxon>
        <taxon>Magnoliopsida</taxon>
        <taxon>Liliopsida</taxon>
        <taxon>Asparagales</taxon>
        <taxon>Orchidaceae</taxon>
        <taxon>Orchidoideae</taxon>
        <taxon>Orchideae</taxon>
        <taxon>Orchidinae</taxon>
        <taxon>Platanthera</taxon>
    </lineage>
</organism>
<evidence type="ECO:0000313" key="3">
    <source>
        <dbReference type="Proteomes" id="UP001412067"/>
    </source>
</evidence>
<proteinExistence type="predicted"/>
<feature type="compositionally biased region" description="Polar residues" evidence="1">
    <location>
        <begin position="309"/>
        <end position="326"/>
    </location>
</feature>
<keyword evidence="3" id="KW-1185">Reference proteome</keyword>